<keyword evidence="1 4" id="KW-0378">Hydrolase</keyword>
<feature type="short sequence motif" description="DGA/G" evidence="4">
    <location>
        <begin position="168"/>
        <end position="170"/>
    </location>
</feature>
<keyword evidence="7" id="KW-1185">Reference proteome</keyword>
<proteinExistence type="predicted"/>
<evidence type="ECO:0000313" key="7">
    <source>
        <dbReference type="Proteomes" id="UP000269883"/>
    </source>
</evidence>
<dbReference type="Gene3D" id="3.40.1090.10">
    <property type="entry name" value="Cytosolic phospholipase A2 catalytic domain"/>
    <property type="match status" value="2"/>
</dbReference>
<name>A0A2Z6B200_9BACT</name>
<feature type="active site" description="Nucleophile" evidence="4">
    <location>
        <position position="39"/>
    </location>
</feature>
<dbReference type="PANTHER" id="PTHR14226">
    <property type="entry name" value="NEUROPATHY TARGET ESTERASE/SWISS CHEESE D.MELANOGASTER"/>
    <property type="match status" value="1"/>
</dbReference>
<reference evidence="6 7" key="1">
    <citation type="journal article" date="2018" name="Sci. Adv.">
        <title>Multi-heme cytochromes provide a pathway for survival in energy-limited environments.</title>
        <authorList>
            <person name="Deng X."/>
            <person name="Dohmae N."/>
            <person name="Nealson K.H."/>
            <person name="Hashimoto K."/>
            <person name="Okamoto A."/>
        </authorList>
    </citation>
    <scope>NUCLEOTIDE SEQUENCE [LARGE SCALE GENOMIC DNA]</scope>
    <source>
        <strain evidence="6 7">IS5</strain>
    </source>
</reference>
<feature type="active site" description="Proton acceptor" evidence="4">
    <location>
        <position position="168"/>
    </location>
</feature>
<evidence type="ECO:0000313" key="6">
    <source>
        <dbReference type="EMBL" id="BBD09524.1"/>
    </source>
</evidence>
<dbReference type="InterPro" id="IPR016035">
    <property type="entry name" value="Acyl_Trfase/lysoPLipase"/>
</dbReference>
<dbReference type="RefSeq" id="WP_126380543.1">
    <property type="nucleotide sequence ID" value="NZ_AP017378.1"/>
</dbReference>
<keyword evidence="3 4" id="KW-0443">Lipid metabolism</keyword>
<gene>
    <name evidence="6" type="ORF">DFE_2798</name>
</gene>
<dbReference type="OrthoDB" id="5290098at2"/>
<feature type="short sequence motif" description="GXSXG" evidence="4">
    <location>
        <begin position="37"/>
        <end position="41"/>
    </location>
</feature>
<feature type="domain" description="PNPLA" evidence="5">
    <location>
        <begin position="6"/>
        <end position="181"/>
    </location>
</feature>
<organism evidence="6 7">
    <name type="scientific">Desulfovibrio ferrophilus</name>
    <dbReference type="NCBI Taxonomy" id="241368"/>
    <lineage>
        <taxon>Bacteria</taxon>
        <taxon>Pseudomonadati</taxon>
        <taxon>Thermodesulfobacteriota</taxon>
        <taxon>Desulfovibrionia</taxon>
        <taxon>Desulfovibrionales</taxon>
        <taxon>Desulfovibrionaceae</taxon>
        <taxon>Desulfovibrio</taxon>
    </lineage>
</organism>
<dbReference type="Pfam" id="PF01734">
    <property type="entry name" value="Patatin"/>
    <property type="match status" value="1"/>
</dbReference>
<dbReference type="InterPro" id="IPR050301">
    <property type="entry name" value="NTE"/>
</dbReference>
<dbReference type="SUPFAM" id="SSF52151">
    <property type="entry name" value="FabD/lysophospholipase-like"/>
    <property type="match status" value="1"/>
</dbReference>
<evidence type="ECO:0000259" key="5">
    <source>
        <dbReference type="PROSITE" id="PS51635"/>
    </source>
</evidence>
<evidence type="ECO:0000256" key="3">
    <source>
        <dbReference type="ARBA" id="ARBA00023098"/>
    </source>
</evidence>
<dbReference type="AlphaFoldDB" id="A0A2Z6B200"/>
<dbReference type="CDD" id="cd07205">
    <property type="entry name" value="Pat_PNPLA6_PNPLA7_NTE1_like"/>
    <property type="match status" value="1"/>
</dbReference>
<dbReference type="EMBL" id="AP017378">
    <property type="protein sequence ID" value="BBD09524.1"/>
    <property type="molecule type" value="Genomic_DNA"/>
</dbReference>
<evidence type="ECO:0000256" key="2">
    <source>
        <dbReference type="ARBA" id="ARBA00022963"/>
    </source>
</evidence>
<sequence>MKTIGLALGSGGARGLAHLAVLEALADMGLRAQRVSGASVGAVVGALYASGIPPRQIRRDVLTLLGENGHSGEGFLSRDYSQLLSLIDPNFGISGLIKGDRFLEQLARLMQVTQFEELEIPLEVVATDFWKREQVVLDSGDVLPAVRASMALPGIFTPVTMGERVLIDGGAVNPVPFDLLMDDCDIVIAVDVMGRRSPGKDPEPDFLEAVFNTFQIMQHSIVREKLRLAQPHILLNMQVPGVKVLEFYKAEEILAAAKPEVERLRTELERLL</sequence>
<dbReference type="Proteomes" id="UP000269883">
    <property type="component" value="Chromosome"/>
</dbReference>
<keyword evidence="2 4" id="KW-0442">Lipid degradation</keyword>
<evidence type="ECO:0000256" key="1">
    <source>
        <dbReference type="ARBA" id="ARBA00022801"/>
    </source>
</evidence>
<dbReference type="InterPro" id="IPR002641">
    <property type="entry name" value="PNPLA_dom"/>
</dbReference>
<comment type="caution">
    <text evidence="4">Lacks conserved residue(s) required for the propagation of feature annotation.</text>
</comment>
<dbReference type="PROSITE" id="PS51635">
    <property type="entry name" value="PNPLA"/>
    <property type="match status" value="1"/>
</dbReference>
<dbReference type="GO" id="GO:0016787">
    <property type="term" value="F:hydrolase activity"/>
    <property type="evidence" value="ECO:0007669"/>
    <property type="project" value="UniProtKB-UniRule"/>
</dbReference>
<evidence type="ECO:0000256" key="4">
    <source>
        <dbReference type="PROSITE-ProRule" id="PRU01161"/>
    </source>
</evidence>
<dbReference type="PANTHER" id="PTHR14226:SF29">
    <property type="entry name" value="NEUROPATHY TARGET ESTERASE SWS"/>
    <property type="match status" value="1"/>
</dbReference>
<dbReference type="GO" id="GO:0016042">
    <property type="term" value="P:lipid catabolic process"/>
    <property type="evidence" value="ECO:0007669"/>
    <property type="project" value="UniProtKB-UniRule"/>
</dbReference>
<dbReference type="KEGG" id="dfl:DFE_2798"/>
<protein>
    <submittedName>
        <fullName evidence="6">Patatin</fullName>
    </submittedName>
</protein>
<accession>A0A2Z6B200</accession>